<evidence type="ECO:0000259" key="7">
    <source>
        <dbReference type="PROSITE" id="PS50850"/>
    </source>
</evidence>
<evidence type="ECO:0000313" key="8">
    <source>
        <dbReference type="EMBL" id="KAF7503736.1"/>
    </source>
</evidence>
<keyword evidence="9" id="KW-1185">Reference proteome</keyword>
<feature type="transmembrane region" description="Helical" evidence="6">
    <location>
        <begin position="591"/>
        <end position="607"/>
    </location>
</feature>
<feature type="domain" description="Major facilitator superfamily (MFS) profile" evidence="7">
    <location>
        <begin position="208"/>
        <end position="699"/>
    </location>
</feature>
<dbReference type="SUPFAM" id="SSF103473">
    <property type="entry name" value="MFS general substrate transporter"/>
    <property type="match status" value="1"/>
</dbReference>
<dbReference type="GO" id="GO:0016020">
    <property type="term" value="C:membrane"/>
    <property type="evidence" value="ECO:0007669"/>
    <property type="project" value="UniProtKB-SubCell"/>
</dbReference>
<feature type="transmembrane region" description="Helical" evidence="6">
    <location>
        <begin position="670"/>
        <end position="695"/>
    </location>
</feature>
<dbReference type="PROSITE" id="PS50850">
    <property type="entry name" value="MFS"/>
    <property type="match status" value="1"/>
</dbReference>
<protein>
    <recommendedName>
        <fullName evidence="7">Major facilitator superfamily (MFS) profile domain-containing protein</fullName>
    </recommendedName>
</protein>
<dbReference type="AlphaFoldDB" id="A0A8H7AAV9"/>
<feature type="transmembrane region" description="Helical" evidence="6">
    <location>
        <begin position="379"/>
        <end position="402"/>
    </location>
</feature>
<dbReference type="GO" id="GO:0022857">
    <property type="term" value="F:transmembrane transporter activity"/>
    <property type="evidence" value="ECO:0007669"/>
    <property type="project" value="InterPro"/>
</dbReference>
<feature type="transmembrane region" description="Helical" evidence="6">
    <location>
        <begin position="247"/>
        <end position="264"/>
    </location>
</feature>
<evidence type="ECO:0000256" key="5">
    <source>
        <dbReference type="SAM" id="MobiDB-lite"/>
    </source>
</evidence>
<dbReference type="Gene3D" id="1.20.1250.20">
    <property type="entry name" value="MFS general substrate transporter like domains"/>
    <property type="match status" value="2"/>
</dbReference>
<evidence type="ECO:0000256" key="4">
    <source>
        <dbReference type="ARBA" id="ARBA00023136"/>
    </source>
</evidence>
<dbReference type="Pfam" id="PF07690">
    <property type="entry name" value="MFS_1"/>
    <property type="match status" value="1"/>
</dbReference>
<evidence type="ECO:0000256" key="2">
    <source>
        <dbReference type="ARBA" id="ARBA00022692"/>
    </source>
</evidence>
<keyword evidence="3 6" id="KW-1133">Transmembrane helix</keyword>
<feature type="transmembrane region" description="Helical" evidence="6">
    <location>
        <begin position="432"/>
        <end position="451"/>
    </location>
</feature>
<feature type="compositionally biased region" description="Polar residues" evidence="5">
    <location>
        <begin position="54"/>
        <end position="67"/>
    </location>
</feature>
<feature type="region of interest" description="Disordered" evidence="5">
    <location>
        <begin position="110"/>
        <end position="138"/>
    </location>
</feature>
<reference evidence="8" key="1">
    <citation type="submission" date="2020-02" db="EMBL/GenBank/DDBJ databases">
        <authorList>
            <person name="Palmer J.M."/>
        </authorList>
    </citation>
    <scope>NUCLEOTIDE SEQUENCE</scope>
    <source>
        <strain evidence="8">EPUS1.4</strain>
        <tissue evidence="8">Thallus</tissue>
    </source>
</reference>
<feature type="transmembrane region" description="Helical" evidence="6">
    <location>
        <begin position="628"/>
        <end position="650"/>
    </location>
</feature>
<dbReference type="EMBL" id="JAACFV010000164">
    <property type="protein sequence ID" value="KAF7503736.1"/>
    <property type="molecule type" value="Genomic_DNA"/>
</dbReference>
<evidence type="ECO:0000256" key="3">
    <source>
        <dbReference type="ARBA" id="ARBA00022989"/>
    </source>
</evidence>
<dbReference type="InterPro" id="IPR036259">
    <property type="entry name" value="MFS_trans_sf"/>
</dbReference>
<keyword evidence="4 6" id="KW-0472">Membrane</keyword>
<keyword evidence="2 6" id="KW-0812">Transmembrane</keyword>
<gene>
    <name evidence="8" type="ORF">GJ744_003319</name>
</gene>
<evidence type="ECO:0000256" key="6">
    <source>
        <dbReference type="SAM" id="Phobius"/>
    </source>
</evidence>
<evidence type="ECO:0000256" key="1">
    <source>
        <dbReference type="ARBA" id="ARBA00004141"/>
    </source>
</evidence>
<comment type="caution">
    <text evidence="8">The sequence shown here is derived from an EMBL/GenBank/DDBJ whole genome shotgun (WGS) entry which is preliminary data.</text>
</comment>
<dbReference type="InterPro" id="IPR011701">
    <property type="entry name" value="MFS"/>
</dbReference>
<accession>A0A8H7AAV9</accession>
<dbReference type="PANTHER" id="PTHR42718:SF1">
    <property type="entry name" value="LOW AFFINITY AMMONIUM TRANSPORTER"/>
    <property type="match status" value="1"/>
</dbReference>
<dbReference type="Proteomes" id="UP000606974">
    <property type="component" value="Unassembled WGS sequence"/>
</dbReference>
<dbReference type="PANTHER" id="PTHR42718">
    <property type="entry name" value="MAJOR FACILITATOR SUPERFAMILY MULTIDRUG TRANSPORTER MFSC"/>
    <property type="match status" value="1"/>
</dbReference>
<feature type="transmembrane region" description="Helical" evidence="6">
    <location>
        <begin position="567"/>
        <end position="585"/>
    </location>
</feature>
<feature type="transmembrane region" description="Helical" evidence="6">
    <location>
        <begin position="502"/>
        <end position="524"/>
    </location>
</feature>
<evidence type="ECO:0000313" key="9">
    <source>
        <dbReference type="Proteomes" id="UP000606974"/>
    </source>
</evidence>
<dbReference type="InterPro" id="IPR020846">
    <property type="entry name" value="MFS_dom"/>
</dbReference>
<feature type="transmembrane region" description="Helical" evidence="6">
    <location>
        <begin position="349"/>
        <end position="373"/>
    </location>
</feature>
<organism evidence="8 9">
    <name type="scientific">Endocarpon pusillum</name>
    <dbReference type="NCBI Taxonomy" id="364733"/>
    <lineage>
        <taxon>Eukaryota</taxon>
        <taxon>Fungi</taxon>
        <taxon>Dikarya</taxon>
        <taxon>Ascomycota</taxon>
        <taxon>Pezizomycotina</taxon>
        <taxon>Eurotiomycetes</taxon>
        <taxon>Chaetothyriomycetidae</taxon>
        <taxon>Verrucariales</taxon>
        <taxon>Verrucariaceae</taxon>
        <taxon>Endocarpon</taxon>
    </lineage>
</organism>
<dbReference type="CDD" id="cd17476">
    <property type="entry name" value="MFS_Amf1_MDR_like"/>
    <property type="match status" value="1"/>
</dbReference>
<proteinExistence type="predicted"/>
<feature type="transmembrane region" description="Helical" evidence="6">
    <location>
        <begin position="463"/>
        <end position="481"/>
    </location>
</feature>
<feature type="region of interest" description="Disordered" evidence="5">
    <location>
        <begin position="28"/>
        <end position="67"/>
    </location>
</feature>
<comment type="subcellular location">
    <subcellularLocation>
        <location evidence="1">Membrane</location>
        <topology evidence="1">Multi-pass membrane protein</topology>
    </subcellularLocation>
</comment>
<dbReference type="OrthoDB" id="2428527at2759"/>
<feature type="transmembrane region" description="Helical" evidence="6">
    <location>
        <begin position="536"/>
        <end position="560"/>
    </location>
</feature>
<feature type="transmembrane region" description="Helical" evidence="6">
    <location>
        <begin position="276"/>
        <end position="297"/>
    </location>
</feature>
<sequence length="713" mass="76341">MSSTTDLRMRISDLDSVPAMDVYPISSSAAQAASPRDEAVITPPPRSSERTNRRTVGSESLCPSIQSGPNLLRGDLRAPTSIKSCHATLETPTTLLDDGTRFTMCHARARSESDGIPSVHQTQEAPPTSKPNYRPAPPHIFTNYDHGENIEDHVDVAHGLYGGSSSTINSTQHMIRKPLPPAPLTPSPLSIVKQPTPKCRSATREIGLVATVCLAHFLTQAGLSQTIAPLPIITSSFTTTTHKPSPAWYSAAYSLTVGTFILPSGRLGDIYGPKRLFLIGWLWFALSSVCAGLYPRIRAVGGEQGSGDGGEIFFCFCRALQGIGPALLMPNGLAILGRTYDDGNKKNMAFAMFGASAPVGFVVGSVMSSLLAQKTNWCWAFWGLAIACTVMAVISIPIVPYLPGTIVSAAPKDDSGSLESGSTMKTPLWKQLDTPGTLLGITGLILINFAINQAALVQWSTPYTYFLLLLGLVILSIFLFIEFTPFLTPHPLIPRDLLSLDTCFVLACIACGWATFSIWIFYIWEFLERVRNLTPLLAAAQFSPAAISGLLAALSTGFLLSKTTPQVIMVLSMCAFLIGTTLIATTPVKQIYWAQVFVSVVVMPWGMDMSFPSATILLSSKVGKENQGVAMSLVNTVVNYSISVGLGLAGTVQMKADHGDVTRLLDGFRAAWYFGMGLSGCGVLIAGAFLVVGWWKGRRGGVLSGEKESSSGV</sequence>
<feature type="transmembrane region" description="Helical" evidence="6">
    <location>
        <begin position="206"/>
        <end position="227"/>
    </location>
</feature>
<name>A0A8H7AAV9_9EURO</name>